<evidence type="ECO:0000313" key="10">
    <source>
        <dbReference type="EMBL" id="WED67013.1"/>
    </source>
</evidence>
<dbReference type="Pfam" id="PF00082">
    <property type="entry name" value="Peptidase_S8"/>
    <property type="match status" value="1"/>
</dbReference>
<accession>A0AAF0CS01</accession>
<feature type="active site" description="Charge relay system" evidence="5">
    <location>
        <position position="73"/>
    </location>
</feature>
<dbReference type="EMBL" id="CP119075">
    <property type="protein sequence ID" value="WED67013.1"/>
    <property type="molecule type" value="Genomic_DNA"/>
</dbReference>
<dbReference type="PANTHER" id="PTHR43806">
    <property type="entry name" value="PEPTIDASE S8"/>
    <property type="match status" value="1"/>
</dbReference>
<dbReference type="PROSITE" id="PS00137">
    <property type="entry name" value="SUBTILASE_HIS"/>
    <property type="match status" value="1"/>
</dbReference>
<dbReference type="InterPro" id="IPR048383">
    <property type="entry name" value="TPPII_Ig-like-1"/>
</dbReference>
<dbReference type="GO" id="GO:0004252">
    <property type="term" value="F:serine-type endopeptidase activity"/>
    <property type="evidence" value="ECO:0007669"/>
    <property type="project" value="UniProtKB-UniRule"/>
</dbReference>
<evidence type="ECO:0000256" key="3">
    <source>
        <dbReference type="ARBA" id="ARBA00022801"/>
    </source>
</evidence>
<feature type="active site" description="Charge relay system" evidence="5">
    <location>
        <position position="296"/>
    </location>
</feature>
<feature type="domain" description="Peptidase S8/S53" evidence="8">
    <location>
        <begin position="64"/>
        <end position="519"/>
    </location>
</feature>
<dbReference type="SUPFAM" id="SSF52743">
    <property type="entry name" value="Subtilisin-like"/>
    <property type="match status" value="1"/>
</dbReference>
<evidence type="ECO:0000256" key="6">
    <source>
        <dbReference type="SAM" id="MobiDB-lite"/>
    </source>
</evidence>
<feature type="region of interest" description="Disordered" evidence="6">
    <location>
        <begin position="1041"/>
        <end position="1060"/>
    </location>
</feature>
<dbReference type="Proteomes" id="UP001218638">
    <property type="component" value="Chromosome"/>
</dbReference>
<evidence type="ECO:0000256" key="7">
    <source>
        <dbReference type="SAM" id="SignalP"/>
    </source>
</evidence>
<comment type="similarity">
    <text evidence="1 5">Belongs to the peptidase S8 family.</text>
</comment>
<dbReference type="InterPro" id="IPR036852">
    <property type="entry name" value="Peptidase_S8/S53_dom_sf"/>
</dbReference>
<dbReference type="InterPro" id="IPR050131">
    <property type="entry name" value="Peptidase_S8_subtilisin-like"/>
</dbReference>
<dbReference type="Gene3D" id="2.60.40.3170">
    <property type="match status" value="1"/>
</dbReference>
<feature type="chain" id="PRO_5041946375" evidence="7">
    <location>
        <begin position="25"/>
        <end position="1327"/>
    </location>
</feature>
<reference evidence="10" key="1">
    <citation type="submission" date="2023-03" db="EMBL/GenBank/DDBJ databases">
        <title>Lomoglobus Profundus gen. nov., sp. nov., a novel member of the phylum Verrucomicrobia, isolated from deep-marine sediment of South China Sea.</title>
        <authorList>
            <person name="Ahmad T."/>
            <person name="Ishaq S.E."/>
            <person name="Wang F."/>
        </authorList>
    </citation>
    <scope>NUCLEOTIDE SEQUENCE</scope>
    <source>
        <strain evidence="10">LMO-M01</strain>
    </source>
</reference>
<dbReference type="InterPro" id="IPR023828">
    <property type="entry name" value="Peptidase_S8_Ser-AS"/>
</dbReference>
<keyword evidence="3 5" id="KW-0378">Hydrolase</keyword>
<keyword evidence="4 5" id="KW-0720">Serine protease</keyword>
<protein>
    <submittedName>
        <fullName evidence="10">S8 family serine peptidase</fullName>
    </submittedName>
</protein>
<dbReference type="PANTHER" id="PTHR43806:SF14">
    <property type="entry name" value="TRIPEPTIDYL-PEPTIDASE 2"/>
    <property type="match status" value="1"/>
</dbReference>
<dbReference type="InterPro" id="IPR000209">
    <property type="entry name" value="Peptidase_S8/S53_dom"/>
</dbReference>
<dbReference type="PRINTS" id="PR00723">
    <property type="entry name" value="SUBTILISIN"/>
</dbReference>
<evidence type="ECO:0000259" key="9">
    <source>
        <dbReference type="Pfam" id="PF21223"/>
    </source>
</evidence>
<dbReference type="PROSITE" id="PS00138">
    <property type="entry name" value="SUBTILASE_SER"/>
    <property type="match status" value="1"/>
</dbReference>
<evidence type="ECO:0000256" key="5">
    <source>
        <dbReference type="PROSITE-ProRule" id="PRU01240"/>
    </source>
</evidence>
<evidence type="ECO:0000256" key="2">
    <source>
        <dbReference type="ARBA" id="ARBA00022670"/>
    </source>
</evidence>
<keyword evidence="11" id="KW-1185">Reference proteome</keyword>
<feature type="signal peptide" evidence="7">
    <location>
        <begin position="1"/>
        <end position="24"/>
    </location>
</feature>
<dbReference type="InterPro" id="IPR046939">
    <property type="entry name" value="TPPII_C_sf"/>
</dbReference>
<dbReference type="GO" id="GO:0005829">
    <property type="term" value="C:cytosol"/>
    <property type="evidence" value="ECO:0007669"/>
    <property type="project" value="TreeGrafter"/>
</dbReference>
<dbReference type="InterPro" id="IPR015500">
    <property type="entry name" value="Peptidase_S8_subtilisin-rel"/>
</dbReference>
<name>A0AAF0CS01_9BACT</name>
<dbReference type="Pfam" id="PF21223">
    <property type="entry name" value="TPPII_Ig-like-1"/>
    <property type="match status" value="1"/>
</dbReference>
<gene>
    <name evidence="10" type="ORF">PXH66_09135</name>
</gene>
<dbReference type="InterPro" id="IPR022398">
    <property type="entry name" value="Peptidase_S8_His-AS"/>
</dbReference>
<organism evidence="10 11">
    <name type="scientific">Synoicihabitans lomoniglobus</name>
    <dbReference type="NCBI Taxonomy" id="2909285"/>
    <lineage>
        <taxon>Bacteria</taxon>
        <taxon>Pseudomonadati</taxon>
        <taxon>Verrucomicrobiota</taxon>
        <taxon>Opitutia</taxon>
        <taxon>Opitutales</taxon>
        <taxon>Opitutaceae</taxon>
        <taxon>Synoicihabitans</taxon>
    </lineage>
</organism>
<dbReference type="InterPro" id="IPR046940">
    <property type="entry name" value="TPPII_Ig-like_sf"/>
</dbReference>
<evidence type="ECO:0000313" key="11">
    <source>
        <dbReference type="Proteomes" id="UP001218638"/>
    </source>
</evidence>
<sequence>MLELNRRRAAPRCVALALAFVNFAAALPAAEPTPTDFEALRSGLIPKEEVGANAFLAEHPTYDGRDVVIAIFDTGVDPAAAGMAVTTTGERKVVDMIDASGSGDVDTSTVVQRAEDGALAGLSGRSLSLPDGVVNPSGDFRLGLKSAEELFQGAVLRRLTGQIEREWQAKLSRVRAERERTEDVALKAARKKAAADRTRAEADLVARADLRDAVEDGLITDGPVPSYDCVVWHDGEFWRVLVDTDRDADLADETVLRPYGIDGEYGTFDAFTHATFGVQVYEGGDLLSIVTVSGTHGTHVASIASSHYPDDPSRNGVAPGARILSIKIGDIRTGGSSYGISESRALATAARYGVDLVNASWGGASIFQDGQDSNAGIYRALVERYDILAILSAGNEGPGLSTAGSAGGEASRLVGVGAYASTAMAKALYNSVKDSPNAALQFTSRGPTKDGDIGVDVMAPGAAWASYSAESLKGAEMINGTSMASPSVAGVAALVISAAKQNNIAATPVLMRNALILGAADIPEEDEMTRGRGMANAPGAWAKLQDIQNEPAFGAFYDLDVSGGTFTESGRGLYLREAIDEPSRRVAVGVQPAWSESVPTDAQYGWEADFVLTPADDWVQAPEYLHLANGRQSFSVLLNIPAADAATRERGGVLTSRIDAHLVNQPELGVVWSMPITIVRPAETDVFTDQHLKTSVTLQPAETARLFYTVPPGMDKLQLRAKHVADDPVARRFFIQALTVAAESSQTRFKADSVHWVEEGDEMVMNIPVKPGGVTELALNQYFYSADPATLQLDLEWAGVGVGGGTITVEPNVGWTPVEINPPARRSVEVEAQVSHGISVHLPQTTKVFHDDERNERPATTLRPESERADMMRVSYTLDFKEATKAALADQQDYDFSEVLGGGRALVVHESGEVLYNGFPDLDAPISFPKGKSTIISEWLSGQAGAVDAVKTYPMRVAVALDSPKSLSVAPNLRGIFNGRTISSLDLRPGRENILMLKDSAVDELAEISPAPDYFIGEMVFKDEEDHEIVKQSLVYLAGHAPSKTTDQDPKAKPAEDLKSDDEKFADALADLQLKFVREHRMSTDVAVMARRTAVLSDLLASRPEDPAPLIEQAIDGAIAAGLASDIWGEAKPAESDEGAEGRDATESPTEVAAVMPMAEAPDLATILGWLDSAEASAKPTEVSQFFGAKPVAAPGDLAARDRIAAQEKKLNTQREALAQINLLRADLHRGAGDLEAAWLSWAEIGRWESKPADNTAKLEAKLYREAGLLGLALQALNTQIEEDGFNAGLLKKRIELYRELDWKDVAEQQERVLALRAHRQALMKKL</sequence>
<dbReference type="GO" id="GO:0008240">
    <property type="term" value="F:tripeptidyl-peptidase activity"/>
    <property type="evidence" value="ECO:0007669"/>
    <property type="project" value="TreeGrafter"/>
</dbReference>
<keyword evidence="2 5" id="KW-0645">Protease</keyword>
<feature type="compositionally biased region" description="Basic and acidic residues" evidence="6">
    <location>
        <begin position="1046"/>
        <end position="1060"/>
    </location>
</feature>
<feature type="domain" description="Tripeptidyl-peptidase II first Ig-like" evidence="9">
    <location>
        <begin position="568"/>
        <end position="679"/>
    </location>
</feature>
<dbReference type="KEGG" id="slom:PXH66_09135"/>
<dbReference type="GO" id="GO:0006508">
    <property type="term" value="P:proteolysis"/>
    <property type="evidence" value="ECO:0007669"/>
    <property type="project" value="UniProtKB-KW"/>
</dbReference>
<keyword evidence="7" id="KW-0732">Signal</keyword>
<evidence type="ECO:0000259" key="8">
    <source>
        <dbReference type="Pfam" id="PF00082"/>
    </source>
</evidence>
<evidence type="ECO:0000256" key="4">
    <source>
        <dbReference type="ARBA" id="ARBA00022825"/>
    </source>
</evidence>
<evidence type="ECO:0000256" key="1">
    <source>
        <dbReference type="ARBA" id="ARBA00011073"/>
    </source>
</evidence>
<dbReference type="Gene3D" id="3.40.50.200">
    <property type="entry name" value="Peptidase S8/S53 domain"/>
    <property type="match status" value="2"/>
</dbReference>
<dbReference type="Gene3D" id="1.25.40.710">
    <property type="match status" value="1"/>
</dbReference>
<dbReference type="RefSeq" id="WP_330927600.1">
    <property type="nucleotide sequence ID" value="NZ_CP119075.1"/>
</dbReference>
<dbReference type="PROSITE" id="PS51892">
    <property type="entry name" value="SUBTILASE"/>
    <property type="match status" value="1"/>
</dbReference>
<feature type="active site" description="Charge relay system" evidence="5">
    <location>
        <position position="482"/>
    </location>
</feature>
<proteinExistence type="inferred from homology"/>